<evidence type="ECO:0000256" key="2">
    <source>
        <dbReference type="ARBA" id="ARBA00023136"/>
    </source>
</evidence>
<dbReference type="PANTHER" id="PTHR35603">
    <property type="match status" value="1"/>
</dbReference>
<dbReference type="RefSeq" id="WP_255852646.1">
    <property type="nucleotide sequence ID" value="NZ_CP073347.1"/>
</dbReference>
<keyword evidence="2" id="KW-0472">Membrane</keyword>
<dbReference type="Pfam" id="PF05433">
    <property type="entry name" value="Rick_17kDa_Anti"/>
    <property type="match status" value="1"/>
</dbReference>
<feature type="signal peptide" evidence="3">
    <location>
        <begin position="1"/>
        <end position="21"/>
    </location>
</feature>
<dbReference type="InterPro" id="IPR008816">
    <property type="entry name" value="Gly_zipper_2TM_dom"/>
</dbReference>
<organism evidence="5 6">
    <name type="scientific">Marinobacterium rhizophilum</name>
    <dbReference type="NCBI Taxonomy" id="420402"/>
    <lineage>
        <taxon>Bacteria</taxon>
        <taxon>Pseudomonadati</taxon>
        <taxon>Pseudomonadota</taxon>
        <taxon>Gammaproteobacteria</taxon>
        <taxon>Oceanospirillales</taxon>
        <taxon>Oceanospirillaceae</taxon>
        <taxon>Marinobacterium</taxon>
    </lineage>
</organism>
<evidence type="ECO:0000259" key="4">
    <source>
        <dbReference type="Pfam" id="PF05433"/>
    </source>
</evidence>
<feature type="domain" description="Glycine zipper 2TM" evidence="4">
    <location>
        <begin position="81"/>
        <end position="122"/>
    </location>
</feature>
<sequence length="189" mass="21327">MSRILCTGLIAIWLLAPMAQAGSQDHDDWRESRHHGRYDYAKVVDVDPIIQRERIRVEREVCWNEEVRVRADGYHRGNAIGGAVVGGVIGGVVGHELSHGRHHNQVGTAVGVAVGATLGHQLAGRHQSRYETVLERRCAVKPDLEYHEAVTGYRVKYRYKGRVYHTRTAEHPGKRIRVKVDVKPAHWHG</sequence>
<dbReference type="PANTHER" id="PTHR35603:SF2">
    <property type="entry name" value="OUTER MEMBRANE LIPOPROTEIN"/>
    <property type="match status" value="1"/>
</dbReference>
<comment type="subcellular location">
    <subcellularLocation>
        <location evidence="1">Membrane</location>
    </subcellularLocation>
</comment>
<dbReference type="EMBL" id="CP073347">
    <property type="protein sequence ID" value="UTW10599.1"/>
    <property type="molecule type" value="Genomic_DNA"/>
</dbReference>
<gene>
    <name evidence="5" type="ORF">KDW95_15020</name>
</gene>
<keyword evidence="6" id="KW-1185">Reference proteome</keyword>
<evidence type="ECO:0000313" key="6">
    <source>
        <dbReference type="Proteomes" id="UP001058461"/>
    </source>
</evidence>
<protein>
    <submittedName>
        <fullName evidence="5">Glycine zipper 2TM domain-containing protein</fullName>
    </submittedName>
</protein>
<dbReference type="Proteomes" id="UP001058461">
    <property type="component" value="Chromosome"/>
</dbReference>
<feature type="chain" id="PRO_5045857924" evidence="3">
    <location>
        <begin position="22"/>
        <end position="189"/>
    </location>
</feature>
<evidence type="ECO:0000313" key="5">
    <source>
        <dbReference type="EMBL" id="UTW10599.1"/>
    </source>
</evidence>
<keyword evidence="3" id="KW-0732">Signal</keyword>
<reference evidence="5" key="1">
    <citation type="submission" date="2021-04" db="EMBL/GenBank/DDBJ databases">
        <title>Oceanospirillales bacteria with DddD are important DMSP degraders in coastal seawater.</title>
        <authorList>
            <person name="Liu J."/>
        </authorList>
    </citation>
    <scope>NUCLEOTIDE SEQUENCE</scope>
    <source>
        <strain evidence="5">D13-1</strain>
    </source>
</reference>
<proteinExistence type="predicted"/>
<evidence type="ECO:0000256" key="3">
    <source>
        <dbReference type="SAM" id="SignalP"/>
    </source>
</evidence>
<name>A0ABY5HEQ6_9GAMM</name>
<dbReference type="InterPro" id="IPR051407">
    <property type="entry name" value="Bact_OM_lipoprot/Surf_antigen"/>
</dbReference>
<accession>A0ABY5HEQ6</accession>
<evidence type="ECO:0000256" key="1">
    <source>
        <dbReference type="ARBA" id="ARBA00004370"/>
    </source>
</evidence>